<evidence type="ECO:0000256" key="1">
    <source>
        <dbReference type="SAM" id="SignalP"/>
    </source>
</evidence>
<dbReference type="AlphaFoldDB" id="A0A6L5XCS0"/>
<accession>A0A6L5XCS0</accession>
<organism evidence="2 3">
    <name type="scientific">Sodaliphilus pleomorphus</name>
    <dbReference type="NCBI Taxonomy" id="2606626"/>
    <lineage>
        <taxon>Bacteria</taxon>
        <taxon>Pseudomonadati</taxon>
        <taxon>Bacteroidota</taxon>
        <taxon>Bacteroidia</taxon>
        <taxon>Bacteroidales</taxon>
        <taxon>Muribaculaceae</taxon>
        <taxon>Sodaliphilus</taxon>
    </lineage>
</organism>
<evidence type="ECO:0000313" key="3">
    <source>
        <dbReference type="Proteomes" id="UP000483362"/>
    </source>
</evidence>
<evidence type="ECO:0000313" key="2">
    <source>
        <dbReference type="EMBL" id="MSS16866.1"/>
    </source>
</evidence>
<dbReference type="Proteomes" id="UP000483362">
    <property type="component" value="Unassembled WGS sequence"/>
</dbReference>
<dbReference type="Gene3D" id="2.60.120.200">
    <property type="match status" value="1"/>
</dbReference>
<dbReference type="EMBL" id="VULT01000004">
    <property type="protein sequence ID" value="MSS16866.1"/>
    <property type="molecule type" value="Genomic_DNA"/>
</dbReference>
<protein>
    <submittedName>
        <fullName evidence="2">Uncharacterized protein</fullName>
    </submittedName>
</protein>
<proteinExistence type="predicted"/>
<dbReference type="NCBIfam" id="NF038128">
    <property type="entry name" value="choice_anch_J"/>
    <property type="match status" value="1"/>
</dbReference>
<keyword evidence="3" id="KW-1185">Reference proteome</keyword>
<name>A0A6L5XCS0_9BACT</name>
<keyword evidence="1" id="KW-0732">Signal</keyword>
<feature type="signal peptide" evidence="1">
    <location>
        <begin position="1"/>
        <end position="24"/>
    </location>
</feature>
<reference evidence="2 3" key="1">
    <citation type="submission" date="2019-08" db="EMBL/GenBank/DDBJ databases">
        <title>In-depth cultivation of the pig gut microbiome towards novel bacterial diversity and tailored functional studies.</title>
        <authorList>
            <person name="Wylensek D."/>
            <person name="Hitch T.C.A."/>
            <person name="Clavel T."/>
        </authorList>
    </citation>
    <scope>NUCLEOTIDE SEQUENCE [LARGE SCALE GENOMIC DNA]</scope>
    <source>
        <strain evidence="2 3">Oil-RF-744-WCA-WT-10</strain>
    </source>
</reference>
<dbReference type="RefSeq" id="WP_154328328.1">
    <property type="nucleotide sequence ID" value="NZ_CP045696.1"/>
</dbReference>
<gene>
    <name evidence="2" type="ORF">FYJ29_03670</name>
</gene>
<comment type="caution">
    <text evidence="2">The sequence shown here is derived from an EMBL/GenBank/DDBJ whole genome shotgun (WGS) entry which is preliminary data.</text>
</comment>
<sequence>MKKSLRLALLSTMLLLTGALSAQAAESLPLTQDFTKGLGKFTTTGTVKWTSDKKFGAKCNTGSKKAAEGWLISPAIDLANANVPELTFSHAGKYFGTIAKEATLWVRTIAGTDTASWTQLTIGKYPTNKDYNYVDAKVDLSACKGKVVQLGFKYISTKSAYGTWEIKTLTVSDGKPVVTYTDKTIAELNADTKTSLKNINLKFNNAQVVWVDAKQGAYVREGDYAVQLFKTGLKLTAGQIVNGAAKFDYSPYYGMPETKDISGVTDASGLTLTDPTTAATATTTTLAELNSLKHKCDLVEIKGVQLDSINTNYYMVSGTDSVQLFDKFGTKVIPSFKDGTIAGKKYVVRGIFGTIFNNKAEVFPIEITEQVETGVTEVNTAKAVDGNVYSIDGRLVKTHAQDLSGLDQGIYIFNGKKYIVR</sequence>
<feature type="chain" id="PRO_5026981685" evidence="1">
    <location>
        <begin position="25"/>
        <end position="421"/>
    </location>
</feature>